<sequence length="440" mass="50602">TSNMRVTLQDTQRSLLMVMGVLVIFIFAFDQYLERDTKLKIASYETRWRSRGLQSLTNSTKDPLGDSKLWMAISRKSNARSFGYDTMVYKSRFDEPDARPSVISSLETYHMQGERKKSEPIVEANDEADTVDFKEMMTESVKTIANTPSQYIPRIKSWEDISNNPRKILLFPGNGRLGDEMFQYSSAWAIAKKTNRTLYIPSNSRLLEIFSNIKAEIFDLRSLPKDINLPVRSGRGPFKKDLFNVKAASFVLYNGLGSFSYITNIKDEIKNQYTFNSDIKSKVDNFFKTLPSAIKNEKTINVGVHVRRGDLLSLENNRKGYRVPTVDYFLKTMQHYDRILSPTNIRYIICSDDPKWAREHLNFPSTHFCPGESDSMDLAILARCDHSIMSVGSFGAWGSYLSGGMVTFYPYPYSENSAMWKLWHKHKHEKVPAHGLPYYS</sequence>
<comment type="similarity">
    <text evidence="3">Belongs to the glycosyltransferase 11 family.</text>
</comment>
<dbReference type="GO" id="GO:0008107">
    <property type="term" value="F:galactoside 2-alpha-L-fucosyltransferase activity"/>
    <property type="evidence" value="ECO:0007669"/>
    <property type="project" value="InterPro"/>
</dbReference>
<gene>
    <name evidence="4" type="ORF">OFUS_LOCUS4376</name>
</gene>
<dbReference type="Gene3D" id="3.40.50.11350">
    <property type="match status" value="1"/>
</dbReference>
<dbReference type="InterPro" id="IPR002516">
    <property type="entry name" value="Glyco_trans_11"/>
</dbReference>
<keyword evidence="3" id="KW-0735">Signal-anchor</keyword>
<dbReference type="AlphaFoldDB" id="A0A8S4N8T6"/>
<comment type="caution">
    <text evidence="4">The sequence shown here is derived from an EMBL/GenBank/DDBJ whole genome shotgun (WGS) entry which is preliminary data.</text>
</comment>
<dbReference type="Pfam" id="PF01531">
    <property type="entry name" value="Glyco_transf_11"/>
    <property type="match status" value="1"/>
</dbReference>
<protein>
    <recommendedName>
        <fullName evidence="3">L-Fucosyltransferase</fullName>
        <ecNumber evidence="3">2.4.1.-</ecNumber>
    </recommendedName>
</protein>
<comment type="subcellular location">
    <subcellularLocation>
        <location evidence="3">Golgi apparatus</location>
        <location evidence="3">Golgi stack membrane</location>
        <topology evidence="3">Single-pass type II membrane protein</topology>
    </subcellularLocation>
</comment>
<dbReference type="PANTHER" id="PTHR11927:SF9">
    <property type="entry name" value="L-FUCOSYLTRANSFERASE"/>
    <property type="match status" value="1"/>
</dbReference>
<keyword evidence="3" id="KW-0812">Transmembrane</keyword>
<keyword evidence="3" id="KW-1133">Transmembrane helix</keyword>
<dbReference type="EC" id="2.4.1.-" evidence="3"/>
<evidence type="ECO:0000256" key="1">
    <source>
        <dbReference type="ARBA" id="ARBA00022676"/>
    </source>
</evidence>
<dbReference type="GO" id="GO:0005975">
    <property type="term" value="P:carbohydrate metabolic process"/>
    <property type="evidence" value="ECO:0007669"/>
    <property type="project" value="InterPro"/>
</dbReference>
<feature type="transmembrane region" description="Helical" evidence="3">
    <location>
        <begin position="14"/>
        <end position="33"/>
    </location>
</feature>
<keyword evidence="3" id="KW-0333">Golgi apparatus</keyword>
<feature type="non-terminal residue" evidence="4">
    <location>
        <position position="1"/>
    </location>
</feature>
<reference evidence="4" key="1">
    <citation type="submission" date="2022-03" db="EMBL/GenBank/DDBJ databases">
        <authorList>
            <person name="Martin C."/>
        </authorList>
    </citation>
    <scope>NUCLEOTIDE SEQUENCE</scope>
</reference>
<dbReference type="OrthoDB" id="3226at2759"/>
<evidence type="ECO:0000313" key="4">
    <source>
        <dbReference type="EMBL" id="CAH1777320.1"/>
    </source>
</evidence>
<proteinExistence type="inferred from homology"/>
<accession>A0A8S4N8T6</accession>
<dbReference type="GO" id="GO:0032580">
    <property type="term" value="C:Golgi cisterna membrane"/>
    <property type="evidence" value="ECO:0007669"/>
    <property type="project" value="UniProtKB-SubCell"/>
</dbReference>
<comment type="pathway">
    <text evidence="3">Protein modification; protein glycosylation.</text>
</comment>
<keyword evidence="3" id="KW-0472">Membrane</keyword>
<dbReference type="PANTHER" id="PTHR11927">
    <property type="entry name" value="GALACTOSIDE 2-L-FUCOSYLTRANSFERASE"/>
    <property type="match status" value="1"/>
</dbReference>
<evidence type="ECO:0000256" key="3">
    <source>
        <dbReference type="RuleBase" id="RU363129"/>
    </source>
</evidence>
<keyword evidence="1 3" id="KW-0328">Glycosyltransferase</keyword>
<keyword evidence="3" id="KW-0325">Glycoprotein</keyword>
<organism evidence="4 5">
    <name type="scientific">Owenia fusiformis</name>
    <name type="common">Polychaete worm</name>
    <dbReference type="NCBI Taxonomy" id="6347"/>
    <lineage>
        <taxon>Eukaryota</taxon>
        <taxon>Metazoa</taxon>
        <taxon>Spiralia</taxon>
        <taxon>Lophotrochozoa</taxon>
        <taxon>Annelida</taxon>
        <taxon>Polychaeta</taxon>
        <taxon>Sedentaria</taxon>
        <taxon>Canalipalpata</taxon>
        <taxon>Sabellida</taxon>
        <taxon>Oweniida</taxon>
        <taxon>Oweniidae</taxon>
        <taxon>Owenia</taxon>
    </lineage>
</organism>
<name>A0A8S4N8T6_OWEFU</name>
<dbReference type="EMBL" id="CAIIXF020000002">
    <property type="protein sequence ID" value="CAH1777320.1"/>
    <property type="molecule type" value="Genomic_DNA"/>
</dbReference>
<dbReference type="Proteomes" id="UP000749559">
    <property type="component" value="Unassembled WGS sequence"/>
</dbReference>
<dbReference type="CDD" id="cd11301">
    <property type="entry name" value="Fut1_Fut2_like"/>
    <property type="match status" value="1"/>
</dbReference>
<evidence type="ECO:0000313" key="5">
    <source>
        <dbReference type="Proteomes" id="UP000749559"/>
    </source>
</evidence>
<keyword evidence="5" id="KW-1185">Reference proteome</keyword>
<evidence type="ECO:0000256" key="2">
    <source>
        <dbReference type="ARBA" id="ARBA00022679"/>
    </source>
</evidence>
<keyword evidence="2 3" id="KW-0808">Transferase</keyword>